<dbReference type="Proteomes" id="UP000019141">
    <property type="component" value="Unassembled WGS sequence"/>
</dbReference>
<comment type="caution">
    <text evidence="1">The sequence shown here is derived from an EMBL/GenBank/DDBJ whole genome shotgun (WGS) entry which is preliminary data.</text>
</comment>
<proteinExistence type="predicted"/>
<name>W4LF42_ENTF1</name>
<dbReference type="HOGENOM" id="CLU_1902845_0_0_7"/>
<dbReference type="AlphaFoldDB" id="W4LF42"/>
<evidence type="ECO:0000313" key="1">
    <source>
        <dbReference type="EMBL" id="ETW95956.1"/>
    </source>
</evidence>
<accession>W4LF42</accession>
<keyword evidence="2" id="KW-1185">Reference proteome</keyword>
<sequence length="133" mass="15100">MTPEPASEKQLDYLEGLLKRRGVRDGDRQALIGLVYPQGITKPEASAEIEQLKYFNGLPARWIHAYVRQLRRRHSISFAVLVEYLQVAFDGAEQPAGLSRWQQQELIAWLCNPNRSEASAPRAEPICASRRPS</sequence>
<dbReference type="EMBL" id="AZHW01000851">
    <property type="protein sequence ID" value="ETW95956.1"/>
    <property type="molecule type" value="Genomic_DNA"/>
</dbReference>
<protein>
    <submittedName>
        <fullName evidence="1">Uncharacterized protein</fullName>
    </submittedName>
</protein>
<reference evidence="1 2" key="1">
    <citation type="journal article" date="2014" name="Nature">
        <title>An environmental bacterial taxon with a large and distinct metabolic repertoire.</title>
        <authorList>
            <person name="Wilson M.C."/>
            <person name="Mori T."/>
            <person name="Ruckert C."/>
            <person name="Uria A.R."/>
            <person name="Helf M.J."/>
            <person name="Takada K."/>
            <person name="Gernert C."/>
            <person name="Steffens U.A."/>
            <person name="Heycke N."/>
            <person name="Schmitt S."/>
            <person name="Rinke C."/>
            <person name="Helfrich E.J."/>
            <person name="Brachmann A.O."/>
            <person name="Gurgui C."/>
            <person name="Wakimoto T."/>
            <person name="Kracht M."/>
            <person name="Crusemann M."/>
            <person name="Hentschel U."/>
            <person name="Abe I."/>
            <person name="Matsunaga S."/>
            <person name="Kalinowski J."/>
            <person name="Takeyama H."/>
            <person name="Piel J."/>
        </authorList>
    </citation>
    <scope>NUCLEOTIDE SEQUENCE [LARGE SCALE GENOMIC DNA]</scope>
    <source>
        <strain evidence="2">TSY1</strain>
    </source>
</reference>
<gene>
    <name evidence="1" type="ORF">ETSY1_28490</name>
</gene>
<organism evidence="1 2">
    <name type="scientific">Entotheonella factor</name>
    <dbReference type="NCBI Taxonomy" id="1429438"/>
    <lineage>
        <taxon>Bacteria</taxon>
        <taxon>Pseudomonadati</taxon>
        <taxon>Nitrospinota/Tectimicrobiota group</taxon>
        <taxon>Candidatus Tectimicrobiota</taxon>
        <taxon>Candidatus Entotheonellia</taxon>
        <taxon>Candidatus Entotheonellales</taxon>
        <taxon>Candidatus Entotheonellaceae</taxon>
        <taxon>Candidatus Entotheonella</taxon>
    </lineage>
</organism>
<evidence type="ECO:0000313" key="2">
    <source>
        <dbReference type="Proteomes" id="UP000019141"/>
    </source>
</evidence>